<accession>A0A2P8GVA5</accession>
<feature type="transmembrane region" description="Helical" evidence="1">
    <location>
        <begin position="17"/>
        <end position="38"/>
    </location>
</feature>
<reference evidence="2 4" key="1">
    <citation type="submission" date="2018-03" db="EMBL/GenBank/DDBJ databases">
        <title>Genomic Encyclopedia of Archaeal and Bacterial Type Strains, Phase II (KMG-II): from individual species to whole genera.</title>
        <authorList>
            <person name="Goeker M."/>
        </authorList>
    </citation>
    <scope>NUCLEOTIDE SEQUENCE [LARGE SCALE GENOMIC DNA]</scope>
    <source>
        <strain evidence="2 4">DSM 21548</strain>
    </source>
</reference>
<dbReference type="RefSeq" id="WP_106562981.1">
    <property type="nucleotide sequence ID" value="NZ_PYAU01000001.1"/>
</dbReference>
<evidence type="ECO:0000313" key="3">
    <source>
        <dbReference type="EMBL" id="RUQ87529.1"/>
    </source>
</evidence>
<sequence>MTNTAEDPRQLAPRSGFLRLFVAVLVTCMFAQGAWAVADAIADGRATPEPGAVGFVNAALSALAVAFIPMAVISLPAAVPIALVMGCVAFATERIPSRALRTLPTLLTIVAAAVILGFVSSTQVASGGSPVASLSGESALSFAALGVVVAVPLAFWATNLGDHHLHQQERLAPL</sequence>
<gene>
    <name evidence="2" type="ORF">CLV49_1510</name>
    <name evidence="3" type="ORF">ELQ93_11645</name>
</gene>
<dbReference type="Proteomes" id="UP000268291">
    <property type="component" value="Unassembled WGS sequence"/>
</dbReference>
<dbReference type="AlphaFoldDB" id="A0A2P8GVA5"/>
<keyword evidence="1" id="KW-0472">Membrane</keyword>
<name>A0A2P8GVA5_9MICO</name>
<feature type="transmembrane region" description="Helical" evidence="1">
    <location>
        <begin position="103"/>
        <end position="119"/>
    </location>
</feature>
<evidence type="ECO:0000313" key="5">
    <source>
        <dbReference type="Proteomes" id="UP000268291"/>
    </source>
</evidence>
<feature type="transmembrane region" description="Helical" evidence="1">
    <location>
        <begin position="139"/>
        <end position="160"/>
    </location>
</feature>
<protein>
    <submittedName>
        <fullName evidence="2">Uncharacterized protein</fullName>
    </submittedName>
</protein>
<keyword evidence="1" id="KW-0812">Transmembrane</keyword>
<keyword evidence="1" id="KW-1133">Transmembrane helix</keyword>
<organism evidence="2 4">
    <name type="scientific">Labedella gwakjiensis</name>
    <dbReference type="NCBI Taxonomy" id="390269"/>
    <lineage>
        <taxon>Bacteria</taxon>
        <taxon>Bacillati</taxon>
        <taxon>Actinomycetota</taxon>
        <taxon>Actinomycetes</taxon>
        <taxon>Micrococcales</taxon>
        <taxon>Microbacteriaceae</taxon>
        <taxon>Labedella</taxon>
    </lineage>
</organism>
<comment type="caution">
    <text evidence="2">The sequence shown here is derived from an EMBL/GenBank/DDBJ whole genome shotgun (WGS) entry which is preliminary data.</text>
</comment>
<dbReference type="EMBL" id="RZGY01000001">
    <property type="protein sequence ID" value="RUQ87529.1"/>
    <property type="molecule type" value="Genomic_DNA"/>
</dbReference>
<proteinExistence type="predicted"/>
<dbReference type="Proteomes" id="UP000241203">
    <property type="component" value="Unassembled WGS sequence"/>
</dbReference>
<evidence type="ECO:0000313" key="4">
    <source>
        <dbReference type="Proteomes" id="UP000241203"/>
    </source>
</evidence>
<evidence type="ECO:0000313" key="2">
    <source>
        <dbReference type="EMBL" id="PSL37902.1"/>
    </source>
</evidence>
<feature type="transmembrane region" description="Helical" evidence="1">
    <location>
        <begin position="58"/>
        <end position="91"/>
    </location>
</feature>
<keyword evidence="5" id="KW-1185">Reference proteome</keyword>
<dbReference type="EMBL" id="PYAU01000001">
    <property type="protein sequence ID" value="PSL37902.1"/>
    <property type="molecule type" value="Genomic_DNA"/>
</dbReference>
<reference evidence="3 5" key="2">
    <citation type="submission" date="2018-12" db="EMBL/GenBank/DDBJ databases">
        <authorList>
            <person name="hu s."/>
            <person name="Xu Y."/>
            <person name="Xu B."/>
            <person name="Li F."/>
        </authorList>
    </citation>
    <scope>NUCLEOTIDE SEQUENCE [LARGE SCALE GENOMIC DNA]</scope>
    <source>
        <strain evidence="3 5">KSW2-17</strain>
    </source>
</reference>
<evidence type="ECO:0000256" key="1">
    <source>
        <dbReference type="SAM" id="Phobius"/>
    </source>
</evidence>